<dbReference type="EMBL" id="FPJO01000004">
    <property type="protein sequence ID" value="SFX62148.1"/>
    <property type="molecule type" value="Genomic_DNA"/>
</dbReference>
<accession>A0A1K1YLB3</accession>
<dbReference type="RefSeq" id="WP_079179390.1">
    <property type="nucleotide sequence ID" value="NZ_CP109381.1"/>
</dbReference>
<dbReference type="SUPFAM" id="SSF52402">
    <property type="entry name" value="Adenine nucleotide alpha hydrolases-like"/>
    <property type="match status" value="2"/>
</dbReference>
<dbReference type="PANTHER" id="PTHR46553:SF3">
    <property type="entry name" value="ADENINE NUCLEOTIDE ALPHA HYDROLASES-LIKE SUPERFAMILY PROTEIN"/>
    <property type="match status" value="1"/>
</dbReference>
<evidence type="ECO:0000256" key="1">
    <source>
        <dbReference type="ARBA" id="ARBA00008791"/>
    </source>
</evidence>
<dbReference type="Pfam" id="PF00582">
    <property type="entry name" value="Usp"/>
    <property type="match status" value="2"/>
</dbReference>
<dbReference type="AlphaFoldDB" id="A0A1K1YLB3"/>
<organism evidence="3 4">
    <name type="scientific">Streptomyces atratus</name>
    <dbReference type="NCBI Taxonomy" id="1893"/>
    <lineage>
        <taxon>Bacteria</taxon>
        <taxon>Bacillati</taxon>
        <taxon>Actinomycetota</taxon>
        <taxon>Actinomycetes</taxon>
        <taxon>Kitasatosporales</taxon>
        <taxon>Streptomycetaceae</taxon>
        <taxon>Streptomyces</taxon>
    </lineage>
</organism>
<sequence>MNRRIVVGLDGSTESVAAAHWGAREALLRNAPLHLVHAEIWSPPLGVPSAGSEERRQAARTLLREASDELLDKHPRLEISAESFDGQPARSLAHAAAGASMLVLGSRGLGTLRGFVLGSVGMAVIHSVEQPVVLVRATEDALPHAQGRHLDRGVVVGVDTGRPCDALLSFAFGEASRRGCTLHALHSWMLPPLAGSGSAYNPEVNAQIAQVERTGLDDMLRPWRDMYPAVDLDARVTVGPSSEQLLEAGSEAGLVIVGRRIRRSSVGTHIGPIAHAILHHSTAPVAVIAHE</sequence>
<dbReference type="InterPro" id="IPR006015">
    <property type="entry name" value="Universal_stress_UspA"/>
</dbReference>
<evidence type="ECO:0000313" key="4">
    <source>
        <dbReference type="Proteomes" id="UP000181909"/>
    </source>
</evidence>
<comment type="similarity">
    <text evidence="1">Belongs to the universal stress protein A family.</text>
</comment>
<reference evidence="3 4" key="1">
    <citation type="submission" date="2016-11" db="EMBL/GenBank/DDBJ databases">
        <authorList>
            <person name="Jaros S."/>
            <person name="Januszkiewicz K."/>
            <person name="Wedrychowicz H."/>
        </authorList>
    </citation>
    <scope>NUCLEOTIDE SEQUENCE [LARGE SCALE GENOMIC DNA]</scope>
    <source>
        <strain evidence="3 4">OK807</strain>
    </source>
</reference>
<protein>
    <submittedName>
        <fullName evidence="3">Nucleotide-binding universal stress protein, UspA family</fullName>
    </submittedName>
</protein>
<dbReference type="InterPro" id="IPR006016">
    <property type="entry name" value="UspA"/>
</dbReference>
<dbReference type="Proteomes" id="UP000181909">
    <property type="component" value="Unassembled WGS sequence"/>
</dbReference>
<dbReference type="InterPro" id="IPR014729">
    <property type="entry name" value="Rossmann-like_a/b/a_fold"/>
</dbReference>
<evidence type="ECO:0000313" key="3">
    <source>
        <dbReference type="EMBL" id="SFX62148.1"/>
    </source>
</evidence>
<dbReference type="OrthoDB" id="4867015at2"/>
<dbReference type="Gene3D" id="3.40.50.620">
    <property type="entry name" value="HUPs"/>
    <property type="match status" value="2"/>
</dbReference>
<feature type="domain" description="UspA" evidence="2">
    <location>
        <begin position="1"/>
        <end position="136"/>
    </location>
</feature>
<feature type="domain" description="UspA" evidence="2">
    <location>
        <begin position="154"/>
        <end position="288"/>
    </location>
</feature>
<dbReference type="PANTHER" id="PTHR46553">
    <property type="entry name" value="ADENINE NUCLEOTIDE ALPHA HYDROLASES-LIKE SUPERFAMILY PROTEIN"/>
    <property type="match status" value="1"/>
</dbReference>
<name>A0A1K1YLB3_STRAR</name>
<evidence type="ECO:0000259" key="2">
    <source>
        <dbReference type="Pfam" id="PF00582"/>
    </source>
</evidence>
<dbReference type="STRING" id="1893.SAMN02787144_1004333"/>
<gene>
    <name evidence="3" type="ORF">SAMN02787144_1004333</name>
</gene>
<proteinExistence type="inferred from homology"/>
<dbReference type="PRINTS" id="PR01438">
    <property type="entry name" value="UNVRSLSTRESS"/>
</dbReference>